<keyword evidence="2" id="KW-1185">Reference proteome</keyword>
<dbReference type="Proteomes" id="UP001595844">
    <property type="component" value="Unassembled WGS sequence"/>
</dbReference>
<sequence>MLIFHCIGATGTIESAPRIQPYREALWARAFGVDSMVGLFDMTPAARAIVVFDAAIARFNTAPDELREFLAADDRLGLRGNRLALAGIRAFLADHGGTISGAFEDE</sequence>
<proteinExistence type="predicted"/>
<name>A0ABV8VCR4_9NOCA</name>
<reference evidence="2" key="1">
    <citation type="journal article" date="2019" name="Int. J. Syst. Evol. Microbiol.">
        <title>The Global Catalogue of Microorganisms (GCM) 10K type strain sequencing project: providing services to taxonomists for standard genome sequencing and annotation.</title>
        <authorList>
            <consortium name="The Broad Institute Genomics Platform"/>
            <consortium name="The Broad Institute Genome Sequencing Center for Infectious Disease"/>
            <person name="Wu L."/>
            <person name="Ma J."/>
        </authorList>
    </citation>
    <scope>NUCLEOTIDE SEQUENCE [LARGE SCALE GENOMIC DNA]</scope>
    <source>
        <strain evidence="2">IBRC-M 10490</strain>
    </source>
</reference>
<gene>
    <name evidence="1" type="ORF">ACFO5K_04685</name>
</gene>
<dbReference type="RefSeq" id="WP_378556156.1">
    <property type="nucleotide sequence ID" value="NZ_JBHSDL010000005.1"/>
</dbReference>
<evidence type="ECO:0000313" key="2">
    <source>
        <dbReference type="Proteomes" id="UP001595844"/>
    </source>
</evidence>
<dbReference type="EMBL" id="JBHSDL010000005">
    <property type="protein sequence ID" value="MFC4373387.1"/>
    <property type="molecule type" value="Genomic_DNA"/>
</dbReference>
<protein>
    <submittedName>
        <fullName evidence="1">Uncharacterized protein</fullName>
    </submittedName>
</protein>
<accession>A0ABV8VCR4</accession>
<evidence type="ECO:0000313" key="1">
    <source>
        <dbReference type="EMBL" id="MFC4373387.1"/>
    </source>
</evidence>
<organism evidence="1 2">
    <name type="scientific">Nocardia halotolerans</name>
    <dbReference type="NCBI Taxonomy" id="1755878"/>
    <lineage>
        <taxon>Bacteria</taxon>
        <taxon>Bacillati</taxon>
        <taxon>Actinomycetota</taxon>
        <taxon>Actinomycetes</taxon>
        <taxon>Mycobacteriales</taxon>
        <taxon>Nocardiaceae</taxon>
        <taxon>Nocardia</taxon>
    </lineage>
</organism>
<comment type="caution">
    <text evidence="1">The sequence shown here is derived from an EMBL/GenBank/DDBJ whole genome shotgun (WGS) entry which is preliminary data.</text>
</comment>